<keyword evidence="1" id="KW-1133">Transmembrane helix</keyword>
<dbReference type="EMBL" id="UFSM01000001">
    <property type="protein sequence ID" value="SUU87298.1"/>
    <property type="molecule type" value="Genomic_DNA"/>
</dbReference>
<keyword evidence="1" id="KW-0472">Membrane</keyword>
<name>A0A380WF07_AMIAI</name>
<proteinExistence type="predicted"/>
<dbReference type="AlphaFoldDB" id="A0A380WF07"/>
<feature type="transmembrane region" description="Helical" evidence="1">
    <location>
        <begin position="144"/>
        <end position="164"/>
    </location>
</feature>
<evidence type="ECO:0000256" key="1">
    <source>
        <dbReference type="SAM" id="Phobius"/>
    </source>
</evidence>
<feature type="transmembrane region" description="Helical" evidence="1">
    <location>
        <begin position="24"/>
        <end position="46"/>
    </location>
</feature>
<feature type="transmembrane region" description="Helical" evidence="1">
    <location>
        <begin position="83"/>
        <end position="100"/>
    </location>
</feature>
<organism evidence="2 3">
    <name type="scientific">Aminobacter aminovorans</name>
    <name type="common">Chelatobacter heintzii</name>
    <dbReference type="NCBI Taxonomy" id="83263"/>
    <lineage>
        <taxon>Bacteria</taxon>
        <taxon>Pseudomonadati</taxon>
        <taxon>Pseudomonadota</taxon>
        <taxon>Alphaproteobacteria</taxon>
        <taxon>Hyphomicrobiales</taxon>
        <taxon>Phyllobacteriaceae</taxon>
        <taxon>Aminobacter</taxon>
    </lineage>
</organism>
<feature type="transmembrane region" description="Helical" evidence="1">
    <location>
        <begin position="176"/>
        <end position="197"/>
    </location>
</feature>
<feature type="transmembrane region" description="Helical" evidence="1">
    <location>
        <begin position="217"/>
        <end position="234"/>
    </location>
</feature>
<evidence type="ECO:0000313" key="3">
    <source>
        <dbReference type="Proteomes" id="UP000254701"/>
    </source>
</evidence>
<protein>
    <submittedName>
        <fullName evidence="2">Uncharacterized protein</fullName>
    </submittedName>
</protein>
<keyword evidence="1" id="KW-0812">Transmembrane</keyword>
<reference evidence="2 3" key="1">
    <citation type="submission" date="2018-06" db="EMBL/GenBank/DDBJ databases">
        <authorList>
            <consortium name="Pathogen Informatics"/>
            <person name="Doyle S."/>
        </authorList>
    </citation>
    <scope>NUCLEOTIDE SEQUENCE [LARGE SCALE GENOMIC DNA]</scope>
    <source>
        <strain evidence="2 3">NCTC10684</strain>
    </source>
</reference>
<dbReference type="OrthoDB" id="8084350at2"/>
<sequence>MAEFAHPILAGATPDPRRSGQIRFLVVALALVGAVTTAAALAVIVAPGIRHLLLMEDGIVETGTVLFLAAAVFGAAASTLRRGPRITVVLAGLIGFAELLDETSFGARLFGFQPLGLYGGGQLDGFHDLLILAYRMLRDVSHGLAWLLVALILALSAGLVLLALRHIRQGMAGTTTWPSGHALLLLHVGFIGLAQAIDIAASSRALAAVEEVLEMNAAMLLAAYVVQVGWPNAARRSGVR</sequence>
<dbReference type="RefSeq" id="WP_115729824.1">
    <property type="nucleotide sequence ID" value="NZ_BAAAVY010000033.1"/>
</dbReference>
<gene>
    <name evidence="2" type="ORF">NCTC10684_00490</name>
</gene>
<feature type="transmembrane region" description="Helical" evidence="1">
    <location>
        <begin position="58"/>
        <end position="76"/>
    </location>
</feature>
<dbReference type="Proteomes" id="UP000254701">
    <property type="component" value="Unassembled WGS sequence"/>
</dbReference>
<evidence type="ECO:0000313" key="2">
    <source>
        <dbReference type="EMBL" id="SUU87298.1"/>
    </source>
</evidence>
<accession>A0A380WF07</accession>